<name>A0A1Y0EJ71_9BURK</name>
<proteinExistence type="predicted"/>
<dbReference type="EMBL" id="CP021455">
    <property type="protein sequence ID" value="ARU03471.1"/>
    <property type="molecule type" value="Genomic_DNA"/>
</dbReference>
<organism evidence="4 5">
    <name type="scientific">Comamonas serinivorans</name>
    <dbReference type="NCBI Taxonomy" id="1082851"/>
    <lineage>
        <taxon>Bacteria</taxon>
        <taxon>Pseudomonadati</taxon>
        <taxon>Pseudomonadota</taxon>
        <taxon>Betaproteobacteria</taxon>
        <taxon>Burkholderiales</taxon>
        <taxon>Comamonadaceae</taxon>
        <taxon>Comamonas</taxon>
    </lineage>
</organism>
<evidence type="ECO:0000313" key="5">
    <source>
        <dbReference type="Proteomes" id="UP000196138"/>
    </source>
</evidence>
<dbReference type="OrthoDB" id="5326845at2"/>
<keyword evidence="3" id="KW-0732">Signal</keyword>
<dbReference type="SUPFAM" id="SSF53933">
    <property type="entry name" value="Microbial ribonucleases"/>
    <property type="match status" value="1"/>
</dbReference>
<feature type="signal peptide" evidence="3">
    <location>
        <begin position="1"/>
        <end position="31"/>
    </location>
</feature>
<dbReference type="Proteomes" id="UP000196138">
    <property type="component" value="Chromosome"/>
</dbReference>
<dbReference type="AlphaFoldDB" id="A0A1Y0EJ71"/>
<protein>
    <submittedName>
        <fullName evidence="4">Ribonuclease N</fullName>
    </submittedName>
</protein>
<dbReference type="GO" id="GO:0004521">
    <property type="term" value="F:RNA endonuclease activity"/>
    <property type="evidence" value="ECO:0007669"/>
    <property type="project" value="InterPro"/>
</dbReference>
<keyword evidence="2" id="KW-0378">Hydrolase</keyword>
<gene>
    <name evidence="4" type="ORF">CCO03_01140</name>
</gene>
<dbReference type="GO" id="GO:0003723">
    <property type="term" value="F:RNA binding"/>
    <property type="evidence" value="ECO:0007669"/>
    <property type="project" value="InterPro"/>
</dbReference>
<dbReference type="GO" id="GO:0016787">
    <property type="term" value="F:hydrolase activity"/>
    <property type="evidence" value="ECO:0007669"/>
    <property type="project" value="UniProtKB-KW"/>
</dbReference>
<dbReference type="InterPro" id="IPR000026">
    <property type="entry name" value="N1-like"/>
</dbReference>
<keyword evidence="5" id="KW-1185">Reference proteome</keyword>
<dbReference type="RefSeq" id="WP_087276115.1">
    <property type="nucleotide sequence ID" value="NZ_CP021455.1"/>
</dbReference>
<dbReference type="Pfam" id="PF00545">
    <property type="entry name" value="Ribonuclease"/>
    <property type="match status" value="1"/>
</dbReference>
<sequence>MQGRPLTRSVRGAVVGSLVLALTATLSVSHARSHAVVDTQTIALAELPKNGQITHALIFKGGPFAFDKDGTVFGNFERILPRMQRGYYREYTVRTPGRSGRGAKRIVCGGWTPASPDACYYTHDHYASFRKIVEKTNGQAQ</sequence>
<keyword evidence="1" id="KW-0540">Nuclease</keyword>
<evidence type="ECO:0000256" key="1">
    <source>
        <dbReference type="ARBA" id="ARBA00022722"/>
    </source>
</evidence>
<accession>A0A1Y0EJ71</accession>
<evidence type="ECO:0000256" key="3">
    <source>
        <dbReference type="SAM" id="SignalP"/>
    </source>
</evidence>
<feature type="chain" id="PRO_5012327123" evidence="3">
    <location>
        <begin position="32"/>
        <end position="141"/>
    </location>
</feature>
<evidence type="ECO:0000256" key="2">
    <source>
        <dbReference type="ARBA" id="ARBA00022801"/>
    </source>
</evidence>
<reference evidence="4 5" key="1">
    <citation type="submission" date="2017-05" db="EMBL/GenBank/DDBJ databases">
        <authorList>
            <person name="Song R."/>
            <person name="Chenine A.L."/>
            <person name="Ruprecht R.M."/>
        </authorList>
    </citation>
    <scope>NUCLEOTIDE SEQUENCE [LARGE SCALE GENOMIC DNA]</scope>
    <source>
        <strain evidence="4 5">DSM 26136</strain>
    </source>
</reference>
<dbReference type="Gene3D" id="3.10.450.30">
    <property type="entry name" value="Microbial ribonucleases"/>
    <property type="match status" value="1"/>
</dbReference>
<evidence type="ECO:0000313" key="4">
    <source>
        <dbReference type="EMBL" id="ARU03471.1"/>
    </source>
</evidence>
<dbReference type="InterPro" id="IPR016191">
    <property type="entry name" value="Ribonuclease/ribotoxin"/>
</dbReference>
<dbReference type="KEGG" id="cser:CCO03_01140"/>